<dbReference type="AlphaFoldDB" id="F6V8D6"/>
<keyword evidence="3" id="KW-1185">Reference proteome</keyword>
<dbReference type="HOGENOM" id="CLU_1566392_0_0_1"/>
<evidence type="ECO:0000313" key="2">
    <source>
        <dbReference type="Ensembl" id="ENSCINP00000022818.2"/>
    </source>
</evidence>
<evidence type="ECO:0000313" key="3">
    <source>
        <dbReference type="Proteomes" id="UP000008144"/>
    </source>
</evidence>
<organism evidence="2 3">
    <name type="scientific">Ciona intestinalis</name>
    <name type="common">Transparent sea squirt</name>
    <name type="synonym">Ascidia intestinalis</name>
    <dbReference type="NCBI Taxonomy" id="7719"/>
    <lineage>
        <taxon>Eukaryota</taxon>
        <taxon>Metazoa</taxon>
        <taxon>Chordata</taxon>
        <taxon>Tunicata</taxon>
        <taxon>Ascidiacea</taxon>
        <taxon>Phlebobranchia</taxon>
        <taxon>Cionidae</taxon>
        <taxon>Ciona</taxon>
    </lineage>
</organism>
<dbReference type="Proteomes" id="UP000008144">
    <property type="component" value="Chromosome 5"/>
</dbReference>
<sequence length="171" mass="19078">MSTSEQARAVMNDHSGRVDVRWTNGGSFGLGYDSNGVKGRLTSKSATESGSPPMIPPRDPMNARSWDDKFTDRNRRTAGTPNHRLSASYPSNAIWNPDSGKRQLRQTLSVDDAPCKISEQCLNLGNGFIDVCDDEDDARLERIHSEKIRSGPKKKSSRRKRRNRPESMICA</sequence>
<name>F6V8D6_CIOIN</name>
<reference evidence="2" key="2">
    <citation type="journal article" date="2008" name="Genome Biol.">
        <title>Improved genome assembly and evidence-based global gene model set for the chordate Ciona intestinalis: new insight into intron and operon populations.</title>
        <authorList>
            <person name="Satou Y."/>
            <person name="Mineta K."/>
            <person name="Ogasawara M."/>
            <person name="Sasakura Y."/>
            <person name="Shoguchi E."/>
            <person name="Ueno K."/>
            <person name="Yamada L."/>
            <person name="Matsumoto J."/>
            <person name="Wasserscheid J."/>
            <person name="Dewar K."/>
            <person name="Wiley G.B."/>
            <person name="Macmil S.L."/>
            <person name="Roe B.A."/>
            <person name="Zeller R.W."/>
            <person name="Hastings K.E."/>
            <person name="Lemaire P."/>
            <person name="Lindquist E."/>
            <person name="Endo T."/>
            <person name="Hotta K."/>
            <person name="Inaba K."/>
        </authorList>
    </citation>
    <scope>NUCLEOTIDE SEQUENCE [LARGE SCALE GENOMIC DNA]</scope>
    <source>
        <strain evidence="2">wild type</strain>
    </source>
</reference>
<reference evidence="3" key="1">
    <citation type="journal article" date="2002" name="Science">
        <title>The draft genome of Ciona intestinalis: insights into chordate and vertebrate origins.</title>
        <authorList>
            <person name="Dehal P."/>
            <person name="Satou Y."/>
            <person name="Campbell R.K."/>
            <person name="Chapman J."/>
            <person name="Degnan B."/>
            <person name="De Tomaso A."/>
            <person name="Davidson B."/>
            <person name="Di Gregorio A."/>
            <person name="Gelpke M."/>
            <person name="Goodstein D.M."/>
            <person name="Harafuji N."/>
            <person name="Hastings K.E."/>
            <person name="Ho I."/>
            <person name="Hotta K."/>
            <person name="Huang W."/>
            <person name="Kawashima T."/>
            <person name="Lemaire P."/>
            <person name="Martinez D."/>
            <person name="Meinertzhagen I.A."/>
            <person name="Necula S."/>
            <person name="Nonaka M."/>
            <person name="Putnam N."/>
            <person name="Rash S."/>
            <person name="Saiga H."/>
            <person name="Satake M."/>
            <person name="Terry A."/>
            <person name="Yamada L."/>
            <person name="Wang H.G."/>
            <person name="Awazu S."/>
            <person name="Azumi K."/>
            <person name="Boore J."/>
            <person name="Branno M."/>
            <person name="Chin-Bow S."/>
            <person name="DeSantis R."/>
            <person name="Doyle S."/>
            <person name="Francino P."/>
            <person name="Keys D.N."/>
            <person name="Haga S."/>
            <person name="Hayashi H."/>
            <person name="Hino K."/>
            <person name="Imai K.S."/>
            <person name="Inaba K."/>
            <person name="Kano S."/>
            <person name="Kobayashi K."/>
            <person name="Kobayashi M."/>
            <person name="Lee B.I."/>
            <person name="Makabe K.W."/>
            <person name="Manohar C."/>
            <person name="Matassi G."/>
            <person name="Medina M."/>
            <person name="Mochizuki Y."/>
            <person name="Mount S."/>
            <person name="Morishita T."/>
            <person name="Miura S."/>
            <person name="Nakayama A."/>
            <person name="Nishizaka S."/>
            <person name="Nomoto H."/>
            <person name="Ohta F."/>
            <person name="Oishi K."/>
            <person name="Rigoutsos I."/>
            <person name="Sano M."/>
            <person name="Sasaki A."/>
            <person name="Sasakura Y."/>
            <person name="Shoguchi E."/>
            <person name="Shin-i T."/>
            <person name="Spagnuolo A."/>
            <person name="Stainier D."/>
            <person name="Suzuki M.M."/>
            <person name="Tassy O."/>
            <person name="Takatori N."/>
            <person name="Tokuoka M."/>
            <person name="Yagi K."/>
            <person name="Yoshizaki F."/>
            <person name="Wada S."/>
            <person name="Zhang C."/>
            <person name="Hyatt P.D."/>
            <person name="Larimer F."/>
            <person name="Detter C."/>
            <person name="Doggett N."/>
            <person name="Glavina T."/>
            <person name="Hawkins T."/>
            <person name="Richardson P."/>
            <person name="Lucas S."/>
            <person name="Kohara Y."/>
            <person name="Levine M."/>
            <person name="Satoh N."/>
            <person name="Rokhsar D.S."/>
        </authorList>
    </citation>
    <scope>NUCLEOTIDE SEQUENCE [LARGE SCALE GENOMIC DNA]</scope>
</reference>
<dbReference type="EMBL" id="EAAA01002217">
    <property type="status" value="NOT_ANNOTATED_CDS"/>
    <property type="molecule type" value="Genomic_DNA"/>
</dbReference>
<feature type="region of interest" description="Disordered" evidence="1">
    <location>
        <begin position="1"/>
        <end position="100"/>
    </location>
</feature>
<proteinExistence type="predicted"/>
<feature type="compositionally biased region" description="Basic and acidic residues" evidence="1">
    <location>
        <begin position="65"/>
        <end position="75"/>
    </location>
</feature>
<evidence type="ECO:0000256" key="1">
    <source>
        <dbReference type="SAM" id="MobiDB-lite"/>
    </source>
</evidence>
<reference evidence="2" key="4">
    <citation type="submission" date="2025-09" db="UniProtKB">
        <authorList>
            <consortium name="Ensembl"/>
        </authorList>
    </citation>
    <scope>IDENTIFICATION</scope>
</reference>
<feature type="region of interest" description="Disordered" evidence="1">
    <location>
        <begin position="143"/>
        <end position="171"/>
    </location>
</feature>
<dbReference type="Ensembl" id="ENSCINT00000023064.2">
    <property type="protein sequence ID" value="ENSCINP00000022818.2"/>
    <property type="gene ID" value="ENSCING00000012120.2"/>
</dbReference>
<dbReference type="InParanoid" id="F6V8D6"/>
<feature type="compositionally biased region" description="Basic residues" evidence="1">
    <location>
        <begin position="150"/>
        <end position="163"/>
    </location>
</feature>
<reference evidence="2" key="3">
    <citation type="submission" date="2025-08" db="UniProtKB">
        <authorList>
            <consortium name="Ensembl"/>
        </authorList>
    </citation>
    <scope>IDENTIFICATION</scope>
</reference>
<protein>
    <submittedName>
        <fullName evidence="2">Uncharacterized protein</fullName>
    </submittedName>
</protein>
<accession>F6V8D6</accession>
<feature type="compositionally biased region" description="Polar residues" evidence="1">
    <location>
        <begin position="77"/>
        <end position="94"/>
    </location>
</feature>